<feature type="domain" description="HTH myb-type" evidence="7">
    <location>
        <begin position="81"/>
        <end position="136"/>
    </location>
</feature>
<feature type="region of interest" description="Disordered" evidence="4">
    <location>
        <begin position="1"/>
        <end position="23"/>
    </location>
</feature>
<keyword evidence="9" id="KW-1185">Reference proteome</keyword>
<reference evidence="8 9" key="1">
    <citation type="journal article" date="2018" name="Genome Biol. Evol.">
        <title>Multiple Roots of Fruiting Body Formation in Amoebozoa.</title>
        <authorList>
            <person name="Hillmann F."/>
            <person name="Forbes G."/>
            <person name="Novohradska S."/>
            <person name="Ferling I."/>
            <person name="Riege K."/>
            <person name="Groth M."/>
            <person name="Westermann M."/>
            <person name="Marz M."/>
            <person name="Spaller T."/>
            <person name="Winckler T."/>
            <person name="Schaap P."/>
            <person name="Glockner G."/>
        </authorList>
    </citation>
    <scope>NUCLEOTIDE SEQUENCE [LARGE SCALE GENOMIC DNA]</scope>
    <source>
        <strain evidence="8 9">Jena</strain>
    </source>
</reference>
<dbReference type="PANTHER" id="PTHR44042:SF67">
    <property type="entry name" value="MYB-LIKE PROTEIN I"/>
    <property type="match status" value="1"/>
</dbReference>
<evidence type="ECO:0000256" key="4">
    <source>
        <dbReference type="SAM" id="MobiDB-lite"/>
    </source>
</evidence>
<dbReference type="CDD" id="cd00167">
    <property type="entry name" value="SANT"/>
    <property type="match status" value="1"/>
</dbReference>
<dbReference type="InParanoid" id="A0A2P6NH67"/>
<dbReference type="GO" id="GO:0003677">
    <property type="term" value="F:DNA binding"/>
    <property type="evidence" value="ECO:0007669"/>
    <property type="project" value="InterPro"/>
</dbReference>
<feature type="region of interest" description="Disordered" evidence="4">
    <location>
        <begin position="153"/>
        <end position="175"/>
    </location>
</feature>
<feature type="compositionally biased region" description="Polar residues" evidence="4">
    <location>
        <begin position="157"/>
        <end position="173"/>
    </location>
</feature>
<dbReference type="PROSITE" id="PS51293">
    <property type="entry name" value="SANT"/>
    <property type="match status" value="1"/>
</dbReference>
<dbReference type="PROSITE" id="PS51294">
    <property type="entry name" value="HTH_MYB"/>
    <property type="match status" value="1"/>
</dbReference>
<feature type="domain" description="SANT" evidence="6">
    <location>
        <begin position="84"/>
        <end position="136"/>
    </location>
</feature>
<dbReference type="InterPro" id="IPR006447">
    <property type="entry name" value="Myb_dom_plants"/>
</dbReference>
<dbReference type="PROSITE" id="PS50090">
    <property type="entry name" value="MYB_LIKE"/>
    <property type="match status" value="1"/>
</dbReference>
<evidence type="ECO:0000259" key="7">
    <source>
        <dbReference type="PROSITE" id="PS51294"/>
    </source>
</evidence>
<dbReference type="EMBL" id="MDYQ01000085">
    <property type="protein sequence ID" value="PRP83281.1"/>
    <property type="molecule type" value="Genomic_DNA"/>
</dbReference>
<dbReference type="AlphaFoldDB" id="A0A2P6NH67"/>
<dbReference type="InterPro" id="IPR009057">
    <property type="entry name" value="Homeodomain-like_sf"/>
</dbReference>
<dbReference type="Proteomes" id="UP000241769">
    <property type="component" value="Unassembled WGS sequence"/>
</dbReference>
<name>A0A2P6NH67_9EUKA</name>
<dbReference type="PANTHER" id="PTHR44042">
    <property type="entry name" value="DUPLICATED HOMEODOMAIN-LIKE SUPERFAMILY PROTEIN-RELATED"/>
    <property type="match status" value="1"/>
</dbReference>
<sequence length="312" mass="34644">MSANVGIQTEAPSLPSSPSGSNEENMQFLKAILVKHFLNEGTMVENSSPIEAEVICGVLNQNGKPCQRIGKCPFHSSRADKKSVPKRGWTKEEHAKFLQGLRIHGRGRWKEIASIVGTKTPTQIQSHAQKYFLRQQQTNKNKRSIHDYSLEDLEVSDGSNSVTPKGDSPTDSSFDAEASIKAHKQSQYNENLKFTTPAPQDHAGLYHNYSTPAAQDHTMEEGHHYHPKHPMTDHIFFPYASRQPAIHLSNLASLATEQALQDHITGVQHRPMEEGNTLAPILPSFFQSNSSPLLPLPSASRDKIDINRLTDG</sequence>
<keyword evidence="1" id="KW-0805">Transcription regulation</keyword>
<evidence type="ECO:0000313" key="9">
    <source>
        <dbReference type="Proteomes" id="UP000241769"/>
    </source>
</evidence>
<accession>A0A2P6NH67</accession>
<proteinExistence type="predicted"/>
<keyword evidence="3" id="KW-0539">Nucleus</keyword>
<dbReference type="InterPro" id="IPR017930">
    <property type="entry name" value="Myb_dom"/>
</dbReference>
<evidence type="ECO:0000313" key="8">
    <source>
        <dbReference type="EMBL" id="PRP83281.1"/>
    </source>
</evidence>
<dbReference type="OrthoDB" id="118550at2759"/>
<comment type="caution">
    <text evidence="8">The sequence shown here is derived from an EMBL/GenBank/DDBJ whole genome shotgun (WGS) entry which is preliminary data.</text>
</comment>
<evidence type="ECO:0000259" key="5">
    <source>
        <dbReference type="PROSITE" id="PS50090"/>
    </source>
</evidence>
<dbReference type="Gene3D" id="1.10.10.60">
    <property type="entry name" value="Homeodomain-like"/>
    <property type="match status" value="1"/>
</dbReference>
<evidence type="ECO:0000256" key="1">
    <source>
        <dbReference type="ARBA" id="ARBA00023015"/>
    </source>
</evidence>
<keyword evidence="2" id="KW-0804">Transcription</keyword>
<dbReference type="InterPro" id="IPR017884">
    <property type="entry name" value="SANT_dom"/>
</dbReference>
<dbReference type="SMART" id="SM00717">
    <property type="entry name" value="SANT"/>
    <property type="match status" value="1"/>
</dbReference>
<dbReference type="SUPFAM" id="SSF46689">
    <property type="entry name" value="Homeodomain-like"/>
    <property type="match status" value="1"/>
</dbReference>
<dbReference type="Pfam" id="PF00249">
    <property type="entry name" value="Myb_DNA-binding"/>
    <property type="match status" value="1"/>
</dbReference>
<organism evidence="8 9">
    <name type="scientific">Planoprotostelium fungivorum</name>
    <dbReference type="NCBI Taxonomy" id="1890364"/>
    <lineage>
        <taxon>Eukaryota</taxon>
        <taxon>Amoebozoa</taxon>
        <taxon>Evosea</taxon>
        <taxon>Variosea</taxon>
        <taxon>Cavosteliida</taxon>
        <taxon>Cavosteliaceae</taxon>
        <taxon>Planoprotostelium</taxon>
    </lineage>
</organism>
<dbReference type="STRING" id="1890364.A0A2P6NH67"/>
<evidence type="ECO:0000259" key="6">
    <source>
        <dbReference type="PROSITE" id="PS51293"/>
    </source>
</evidence>
<evidence type="ECO:0000256" key="3">
    <source>
        <dbReference type="ARBA" id="ARBA00023242"/>
    </source>
</evidence>
<gene>
    <name evidence="8" type="ORF">PROFUN_09493</name>
</gene>
<feature type="domain" description="Myb-like" evidence="5">
    <location>
        <begin position="81"/>
        <end position="132"/>
    </location>
</feature>
<evidence type="ECO:0000256" key="2">
    <source>
        <dbReference type="ARBA" id="ARBA00023163"/>
    </source>
</evidence>
<protein>
    <submittedName>
        <fullName evidence="8">Uncharacterized protein</fullName>
    </submittedName>
</protein>
<dbReference type="NCBIfam" id="TIGR01557">
    <property type="entry name" value="myb_SHAQKYF"/>
    <property type="match status" value="1"/>
</dbReference>
<dbReference type="InterPro" id="IPR001005">
    <property type="entry name" value="SANT/Myb"/>
</dbReference>